<dbReference type="Proteomes" id="UP000003573">
    <property type="component" value="Unassembled WGS sequence"/>
</dbReference>
<accession>G5JXN3</accession>
<protein>
    <submittedName>
        <fullName evidence="2">Uncharacterized protein</fullName>
    </submittedName>
</protein>
<evidence type="ECO:0000313" key="2">
    <source>
        <dbReference type="EMBL" id="EHJ53200.1"/>
    </source>
</evidence>
<gene>
    <name evidence="2" type="ORF">STRMA_1657</name>
</gene>
<keyword evidence="1" id="KW-0472">Membrane</keyword>
<evidence type="ECO:0000313" key="3">
    <source>
        <dbReference type="Proteomes" id="UP000003573"/>
    </source>
</evidence>
<feature type="transmembrane region" description="Helical" evidence="1">
    <location>
        <begin position="26"/>
        <end position="44"/>
    </location>
</feature>
<dbReference type="EMBL" id="AEUW02000001">
    <property type="protein sequence ID" value="EHJ53200.1"/>
    <property type="molecule type" value="Genomic_DNA"/>
</dbReference>
<name>G5JXN3_9STRE</name>
<organism evidence="2 3">
    <name type="scientific">Streptococcus macacae NCTC 11558</name>
    <dbReference type="NCBI Taxonomy" id="764298"/>
    <lineage>
        <taxon>Bacteria</taxon>
        <taxon>Bacillati</taxon>
        <taxon>Bacillota</taxon>
        <taxon>Bacilli</taxon>
        <taxon>Lactobacillales</taxon>
        <taxon>Streptococcaceae</taxon>
        <taxon>Streptococcus</taxon>
    </lineage>
</organism>
<evidence type="ECO:0000256" key="1">
    <source>
        <dbReference type="SAM" id="Phobius"/>
    </source>
</evidence>
<keyword evidence="1" id="KW-0812">Transmembrane</keyword>
<reference evidence="2 3" key="1">
    <citation type="journal article" date="2014" name="Int. J. Syst. Evol. Microbiol.">
        <title>Phylogenomics and the dynamic genome evolution of the genus Streptococcus.</title>
        <authorList>
            <consortium name="The Broad Institute Genome Sequencing Platform"/>
            <person name="Richards V.P."/>
            <person name="Palmer S.R."/>
            <person name="Pavinski Bitar P.D."/>
            <person name="Qin X."/>
            <person name="Weinstock G.M."/>
            <person name="Highlander S.K."/>
            <person name="Town C.D."/>
            <person name="Burne R.A."/>
            <person name="Stanhope M.J."/>
        </authorList>
    </citation>
    <scope>NUCLEOTIDE SEQUENCE [LARGE SCALE GENOMIC DNA]</scope>
    <source>
        <strain evidence="2 3">NCTC 11558</strain>
    </source>
</reference>
<keyword evidence="3" id="KW-1185">Reference proteome</keyword>
<comment type="caution">
    <text evidence="2">The sequence shown here is derived from an EMBL/GenBank/DDBJ whole genome shotgun (WGS) entry which is preliminary data.</text>
</comment>
<keyword evidence="1" id="KW-1133">Transmembrane helix</keyword>
<dbReference type="RefSeq" id="WP_003082123.1">
    <property type="nucleotide sequence ID" value="NZ_AEUW02000001.1"/>
</dbReference>
<sequence>MKLDIRASDHSKNKDFHYEFAISDKILLGLVAVSFGAAAVIAVSKNWKSQRKKWWQ</sequence>
<proteinExistence type="predicted"/>
<dbReference type="AlphaFoldDB" id="G5JXN3"/>
<dbReference type="STRING" id="764298.STRMA_1657"/>